<dbReference type="InterPro" id="IPR013766">
    <property type="entry name" value="Thioredoxin_domain"/>
</dbReference>
<accession>A0A5D3KEJ0</accession>
<name>A0A5D3KEJ0_9BRAD</name>
<dbReference type="Proteomes" id="UP000324758">
    <property type="component" value="Unassembled WGS sequence"/>
</dbReference>
<dbReference type="CDD" id="cd02966">
    <property type="entry name" value="TlpA_like_family"/>
    <property type="match status" value="1"/>
</dbReference>
<dbReference type="GO" id="GO:0016209">
    <property type="term" value="F:antioxidant activity"/>
    <property type="evidence" value="ECO:0007669"/>
    <property type="project" value="InterPro"/>
</dbReference>
<dbReference type="AlphaFoldDB" id="A0A5D3KEJ0"/>
<proteinExistence type="predicted"/>
<dbReference type="RefSeq" id="WP_148775417.1">
    <property type="nucleotide sequence ID" value="NZ_VSSS01000044.1"/>
</dbReference>
<dbReference type="SUPFAM" id="SSF52833">
    <property type="entry name" value="Thioredoxin-like"/>
    <property type="match status" value="1"/>
</dbReference>
<dbReference type="PANTHER" id="PTHR42852">
    <property type="entry name" value="THIOL:DISULFIDE INTERCHANGE PROTEIN DSBE"/>
    <property type="match status" value="1"/>
</dbReference>
<dbReference type="PANTHER" id="PTHR42852:SF13">
    <property type="entry name" value="PROTEIN DIPZ"/>
    <property type="match status" value="1"/>
</dbReference>
<dbReference type="Pfam" id="PF00578">
    <property type="entry name" value="AhpC-TSA"/>
    <property type="match status" value="1"/>
</dbReference>
<evidence type="ECO:0000313" key="3">
    <source>
        <dbReference type="Proteomes" id="UP000324758"/>
    </source>
</evidence>
<dbReference type="PROSITE" id="PS51352">
    <property type="entry name" value="THIOREDOXIN_2"/>
    <property type="match status" value="1"/>
</dbReference>
<gene>
    <name evidence="2" type="ORF">FXB40_28315</name>
</gene>
<dbReference type="Gene3D" id="3.40.30.10">
    <property type="entry name" value="Glutaredoxin"/>
    <property type="match status" value="1"/>
</dbReference>
<dbReference type="InterPro" id="IPR036249">
    <property type="entry name" value="Thioredoxin-like_sf"/>
</dbReference>
<comment type="caution">
    <text evidence="2">The sequence shown here is derived from an EMBL/GenBank/DDBJ whole genome shotgun (WGS) entry which is preliminary data.</text>
</comment>
<protein>
    <submittedName>
        <fullName evidence="2">TlpA family protein disulfide reductase</fullName>
    </submittedName>
</protein>
<sequence length="372" mass="41211">MNLRMESPAPPIRVESWVRGEPLTNFKLGTLYIVAFWATWCGGCVAEISHLAQLQEKYDHSAVEVVAVAASERGSTPEEARTHLDAWLTKNGSELNFRIAFDYSGNMKKSWMAPSLSSTIPTSFVIDRDGRVVFIGHPMQLYDVLPKLVNGTWRTSDEAKAADAERIAEAESEMREKARTQAFWGKIGLALKARDSSTALSAAKEGVTIMPDDINVHLVHEDLALHKIHDMQTGLPVMRQLARDAVEKQSELWRVQAIRQLSNPAEKNSDVPHSDRFAIGKDLAEHILALGSPEGWAGRKFLSYVAVAQYCFESGDNDRAVELAESAVKSLDDPKPMPAEQKAHYLRLLLAALAKYEDEEAKPFSGTKNALA</sequence>
<keyword evidence="3" id="KW-1185">Reference proteome</keyword>
<reference evidence="2 3" key="1">
    <citation type="submission" date="2019-08" db="EMBL/GenBank/DDBJ databases">
        <title>Bradyrhizobium hipponensis sp. nov., a rhizobium isolated from a Lupinus angustifolius root nodule in Tunisia.</title>
        <authorList>
            <person name="Off K."/>
            <person name="Rejili M."/>
            <person name="Mars M."/>
            <person name="Brachmann A."/>
            <person name="Marin M."/>
        </authorList>
    </citation>
    <scope>NUCLEOTIDE SEQUENCE [LARGE SCALE GENOMIC DNA]</scope>
    <source>
        <strain evidence="2 3">CTAW71</strain>
    </source>
</reference>
<evidence type="ECO:0000313" key="2">
    <source>
        <dbReference type="EMBL" id="TYL91474.1"/>
    </source>
</evidence>
<dbReference type="InterPro" id="IPR050553">
    <property type="entry name" value="Thioredoxin_ResA/DsbE_sf"/>
</dbReference>
<organism evidence="2 3">
    <name type="scientific">Bradyrhizobium rifense</name>
    <dbReference type="NCBI Taxonomy" id="515499"/>
    <lineage>
        <taxon>Bacteria</taxon>
        <taxon>Pseudomonadati</taxon>
        <taxon>Pseudomonadota</taxon>
        <taxon>Alphaproteobacteria</taxon>
        <taxon>Hyphomicrobiales</taxon>
        <taxon>Nitrobacteraceae</taxon>
        <taxon>Bradyrhizobium</taxon>
    </lineage>
</organism>
<feature type="domain" description="Thioredoxin" evidence="1">
    <location>
        <begin position="3"/>
        <end position="168"/>
    </location>
</feature>
<evidence type="ECO:0000259" key="1">
    <source>
        <dbReference type="PROSITE" id="PS51352"/>
    </source>
</evidence>
<dbReference type="OrthoDB" id="9802923at2"/>
<dbReference type="InterPro" id="IPR000866">
    <property type="entry name" value="AhpC/TSA"/>
</dbReference>
<dbReference type="GO" id="GO:0016491">
    <property type="term" value="F:oxidoreductase activity"/>
    <property type="evidence" value="ECO:0007669"/>
    <property type="project" value="InterPro"/>
</dbReference>
<dbReference type="EMBL" id="VSSS01000044">
    <property type="protein sequence ID" value="TYL91474.1"/>
    <property type="molecule type" value="Genomic_DNA"/>
</dbReference>